<name>A0A4R1K447_9GAMM</name>
<evidence type="ECO:0000256" key="2">
    <source>
        <dbReference type="ARBA" id="ARBA00022729"/>
    </source>
</evidence>
<comment type="caution">
    <text evidence="4">The sequence shown here is derived from an EMBL/GenBank/DDBJ whole genome shotgun (WGS) entry which is preliminary data.</text>
</comment>
<dbReference type="EMBL" id="SMGD01000011">
    <property type="protein sequence ID" value="TCK58888.1"/>
    <property type="molecule type" value="Genomic_DNA"/>
</dbReference>
<sequence>MRYFIYCVSFMLVLFSSGVLAKQSVTLSSSDQDGMHIQSGIRFETNHWVLWTRLKAQAYNPNGFITNDFIPYCQVSYHLKRLATKAQTQGQLPMRLTLTGPEYGHVIQLTQPGRYFLTIHYISPEHNGFYRHIDKATGVAPWWHPFIHKYQMQVAANGQIVAITALQGVQQ</sequence>
<accession>A0A4R1K447</accession>
<dbReference type="InterPro" id="IPR018470">
    <property type="entry name" value="Metal-bd_Tp34-typ"/>
</dbReference>
<proteinExistence type="inferred from homology"/>
<feature type="signal peptide" evidence="3">
    <location>
        <begin position="1"/>
        <end position="21"/>
    </location>
</feature>
<evidence type="ECO:0000313" key="4">
    <source>
        <dbReference type="EMBL" id="TCK58888.1"/>
    </source>
</evidence>
<keyword evidence="5" id="KW-1185">Reference proteome</keyword>
<reference evidence="4 5" key="1">
    <citation type="submission" date="2019-03" db="EMBL/GenBank/DDBJ databases">
        <title>Genomic Encyclopedia of Type Strains, Phase IV (KMG-IV): sequencing the most valuable type-strain genomes for metagenomic binning, comparative biology and taxonomic classification.</title>
        <authorList>
            <person name="Goeker M."/>
        </authorList>
    </citation>
    <scope>NUCLEOTIDE SEQUENCE [LARGE SCALE GENOMIC DNA]</scope>
    <source>
        <strain evidence="4 5">DSM 18577</strain>
    </source>
</reference>
<evidence type="ECO:0000313" key="5">
    <source>
        <dbReference type="Proteomes" id="UP000295565"/>
    </source>
</evidence>
<dbReference type="Proteomes" id="UP000295565">
    <property type="component" value="Unassembled WGS sequence"/>
</dbReference>
<dbReference type="InterPro" id="IPR038482">
    <property type="entry name" value="Tp34-type_sf"/>
</dbReference>
<dbReference type="OrthoDB" id="7063046at2"/>
<gene>
    <name evidence="4" type="ORF">EV690_1043</name>
</gene>
<comment type="similarity">
    <text evidence="1">Belongs to the UPF0423 family.</text>
</comment>
<organism evidence="4 5">
    <name type="scientific">Celerinatantimonas diazotrophica</name>
    <dbReference type="NCBI Taxonomy" id="412034"/>
    <lineage>
        <taxon>Bacteria</taxon>
        <taxon>Pseudomonadati</taxon>
        <taxon>Pseudomonadota</taxon>
        <taxon>Gammaproteobacteria</taxon>
        <taxon>Celerinatantimonadaceae</taxon>
        <taxon>Celerinatantimonas</taxon>
    </lineage>
</organism>
<evidence type="ECO:0000256" key="1">
    <source>
        <dbReference type="ARBA" id="ARBA00010013"/>
    </source>
</evidence>
<dbReference type="Gene3D" id="2.60.40.2480">
    <property type="entry name" value="Periplasmic metal-binding protein Tp34-type"/>
    <property type="match status" value="1"/>
</dbReference>
<protein>
    <submittedName>
        <fullName evidence="4">Uncharacterized protein</fullName>
    </submittedName>
</protein>
<dbReference type="RefSeq" id="WP_131911832.1">
    <property type="nucleotide sequence ID" value="NZ_OU594967.1"/>
</dbReference>
<feature type="chain" id="PRO_5020267093" evidence="3">
    <location>
        <begin position="22"/>
        <end position="171"/>
    </location>
</feature>
<dbReference type="Pfam" id="PF10634">
    <property type="entry name" value="Iron_transport"/>
    <property type="match status" value="1"/>
</dbReference>
<keyword evidence="2 3" id="KW-0732">Signal</keyword>
<dbReference type="AlphaFoldDB" id="A0A4R1K447"/>
<evidence type="ECO:0000256" key="3">
    <source>
        <dbReference type="SAM" id="SignalP"/>
    </source>
</evidence>